<dbReference type="EnsemblPlants" id="TuG1812G0100004285.01.T01">
    <property type="protein sequence ID" value="TuG1812G0100004285.01.T01.cds440757"/>
    <property type="gene ID" value="TuG1812G0100004285.01"/>
</dbReference>
<dbReference type="AlphaFoldDB" id="A0A8R7K4F2"/>
<organism evidence="1 2">
    <name type="scientific">Triticum urartu</name>
    <name type="common">Red wild einkorn</name>
    <name type="synonym">Crithodium urartu</name>
    <dbReference type="NCBI Taxonomy" id="4572"/>
    <lineage>
        <taxon>Eukaryota</taxon>
        <taxon>Viridiplantae</taxon>
        <taxon>Streptophyta</taxon>
        <taxon>Embryophyta</taxon>
        <taxon>Tracheophyta</taxon>
        <taxon>Spermatophyta</taxon>
        <taxon>Magnoliopsida</taxon>
        <taxon>Liliopsida</taxon>
        <taxon>Poales</taxon>
        <taxon>Poaceae</taxon>
        <taxon>BOP clade</taxon>
        <taxon>Pooideae</taxon>
        <taxon>Triticodae</taxon>
        <taxon>Triticeae</taxon>
        <taxon>Triticinae</taxon>
        <taxon>Triticum</taxon>
    </lineage>
</organism>
<protein>
    <submittedName>
        <fullName evidence="1">Uncharacterized protein</fullName>
    </submittedName>
</protein>
<evidence type="ECO:0000313" key="2">
    <source>
        <dbReference type="Proteomes" id="UP000015106"/>
    </source>
</evidence>
<reference evidence="1" key="3">
    <citation type="submission" date="2022-06" db="UniProtKB">
        <authorList>
            <consortium name="EnsemblPlants"/>
        </authorList>
    </citation>
    <scope>IDENTIFICATION</scope>
</reference>
<name>A0A8R7K4F2_TRIUA</name>
<dbReference type="Proteomes" id="UP000015106">
    <property type="component" value="Chromosome 1"/>
</dbReference>
<evidence type="ECO:0000313" key="1">
    <source>
        <dbReference type="EnsemblPlants" id="TuG1812G0100004285.01.T01.cds440757"/>
    </source>
</evidence>
<accession>A0A8R7K4F2</accession>
<proteinExistence type="predicted"/>
<reference evidence="2" key="1">
    <citation type="journal article" date="2013" name="Nature">
        <title>Draft genome of the wheat A-genome progenitor Triticum urartu.</title>
        <authorList>
            <person name="Ling H.Q."/>
            <person name="Zhao S."/>
            <person name="Liu D."/>
            <person name="Wang J."/>
            <person name="Sun H."/>
            <person name="Zhang C."/>
            <person name="Fan H."/>
            <person name="Li D."/>
            <person name="Dong L."/>
            <person name="Tao Y."/>
            <person name="Gao C."/>
            <person name="Wu H."/>
            <person name="Li Y."/>
            <person name="Cui Y."/>
            <person name="Guo X."/>
            <person name="Zheng S."/>
            <person name="Wang B."/>
            <person name="Yu K."/>
            <person name="Liang Q."/>
            <person name="Yang W."/>
            <person name="Lou X."/>
            <person name="Chen J."/>
            <person name="Feng M."/>
            <person name="Jian J."/>
            <person name="Zhang X."/>
            <person name="Luo G."/>
            <person name="Jiang Y."/>
            <person name="Liu J."/>
            <person name="Wang Z."/>
            <person name="Sha Y."/>
            <person name="Zhang B."/>
            <person name="Wu H."/>
            <person name="Tang D."/>
            <person name="Shen Q."/>
            <person name="Xue P."/>
            <person name="Zou S."/>
            <person name="Wang X."/>
            <person name="Liu X."/>
            <person name="Wang F."/>
            <person name="Yang Y."/>
            <person name="An X."/>
            <person name="Dong Z."/>
            <person name="Zhang K."/>
            <person name="Zhang X."/>
            <person name="Luo M.C."/>
            <person name="Dvorak J."/>
            <person name="Tong Y."/>
            <person name="Wang J."/>
            <person name="Yang H."/>
            <person name="Li Z."/>
            <person name="Wang D."/>
            <person name="Zhang A."/>
            <person name="Wang J."/>
        </authorList>
    </citation>
    <scope>NUCLEOTIDE SEQUENCE</scope>
    <source>
        <strain evidence="2">cv. G1812</strain>
    </source>
</reference>
<dbReference type="Gramene" id="TuG1812G0100004285.01.T01">
    <property type="protein sequence ID" value="TuG1812G0100004285.01.T01.cds440757"/>
    <property type="gene ID" value="TuG1812G0100004285.01"/>
</dbReference>
<sequence length="81" mass="9150">TSSFILTNAIPASFSEDNSKNFFGLPNPVMAYYQSGDKSLICRNHRSFLTFISIKLKLARYANCDFRIGISYLKLNRAFGS</sequence>
<keyword evidence="2" id="KW-1185">Reference proteome</keyword>
<reference evidence="1" key="2">
    <citation type="submission" date="2018-03" db="EMBL/GenBank/DDBJ databases">
        <title>The Triticum urartu genome reveals the dynamic nature of wheat genome evolution.</title>
        <authorList>
            <person name="Ling H."/>
            <person name="Ma B."/>
            <person name="Shi X."/>
            <person name="Liu H."/>
            <person name="Dong L."/>
            <person name="Sun H."/>
            <person name="Cao Y."/>
            <person name="Gao Q."/>
            <person name="Zheng S."/>
            <person name="Li Y."/>
            <person name="Yu Y."/>
            <person name="Du H."/>
            <person name="Qi M."/>
            <person name="Li Y."/>
            <person name="Yu H."/>
            <person name="Cui Y."/>
            <person name="Wang N."/>
            <person name="Chen C."/>
            <person name="Wu H."/>
            <person name="Zhao Y."/>
            <person name="Zhang J."/>
            <person name="Li Y."/>
            <person name="Zhou W."/>
            <person name="Zhang B."/>
            <person name="Hu W."/>
            <person name="Eijk M."/>
            <person name="Tang J."/>
            <person name="Witsenboer H."/>
            <person name="Zhao S."/>
            <person name="Li Z."/>
            <person name="Zhang A."/>
            <person name="Wang D."/>
            <person name="Liang C."/>
        </authorList>
    </citation>
    <scope>NUCLEOTIDE SEQUENCE [LARGE SCALE GENOMIC DNA]</scope>
    <source>
        <strain evidence="1">cv. G1812</strain>
    </source>
</reference>